<gene>
    <name evidence="1" type="ORF">E5J99_16840</name>
</gene>
<comment type="caution">
    <text evidence="1">The sequence shown here is derived from an EMBL/GenBank/DDBJ whole genome shotgun (WGS) entry which is preliminary data.</text>
</comment>
<protein>
    <submittedName>
        <fullName evidence="1">Uncharacterized protein</fullName>
    </submittedName>
</protein>
<name>A0A4Z0PJS2_9BACT</name>
<dbReference type="OrthoDB" id="853805at2"/>
<keyword evidence="2" id="KW-1185">Reference proteome</keyword>
<evidence type="ECO:0000313" key="2">
    <source>
        <dbReference type="Proteomes" id="UP000297739"/>
    </source>
</evidence>
<dbReference type="EMBL" id="SRLD01000038">
    <property type="protein sequence ID" value="TGE14280.1"/>
    <property type="molecule type" value="Genomic_DNA"/>
</dbReference>
<organism evidence="1 2">
    <name type="scientific">Hymenobacter elongatus</name>
    <dbReference type="NCBI Taxonomy" id="877208"/>
    <lineage>
        <taxon>Bacteria</taxon>
        <taxon>Pseudomonadati</taxon>
        <taxon>Bacteroidota</taxon>
        <taxon>Cytophagia</taxon>
        <taxon>Cytophagales</taxon>
        <taxon>Hymenobacteraceae</taxon>
        <taxon>Hymenobacter</taxon>
    </lineage>
</organism>
<proteinExistence type="predicted"/>
<dbReference type="AlphaFoldDB" id="A0A4Z0PJS2"/>
<dbReference type="Proteomes" id="UP000297739">
    <property type="component" value="Unassembled WGS sequence"/>
</dbReference>
<sequence length="64" mass="7525">MRIRKKLTWPYPAEADRFTALSAFVKAAEAQNWTEAEIQFVITEIVEARDDAEVHEILRDYSQR</sequence>
<evidence type="ECO:0000313" key="1">
    <source>
        <dbReference type="EMBL" id="TGE14280.1"/>
    </source>
</evidence>
<reference evidence="1 2" key="1">
    <citation type="submission" date="2019-04" db="EMBL/GenBank/DDBJ databases">
        <authorList>
            <person name="Feng G."/>
            <person name="Zhang J."/>
            <person name="Zhu H."/>
        </authorList>
    </citation>
    <scope>NUCLEOTIDE SEQUENCE [LARGE SCALE GENOMIC DNA]</scope>
    <source>
        <strain evidence="1 2">JCM 17223</strain>
    </source>
</reference>
<dbReference type="RefSeq" id="WP_135498983.1">
    <property type="nucleotide sequence ID" value="NZ_SRLD01000038.1"/>
</dbReference>
<accession>A0A4Z0PJS2</accession>